<dbReference type="SUPFAM" id="SSF51735">
    <property type="entry name" value="NAD(P)-binding Rossmann-fold domains"/>
    <property type="match status" value="1"/>
</dbReference>
<dbReference type="OrthoDB" id="5840532at2759"/>
<dbReference type="InterPro" id="IPR002347">
    <property type="entry name" value="SDR_fam"/>
</dbReference>
<evidence type="ECO:0000313" key="3">
    <source>
        <dbReference type="Proteomes" id="UP000012174"/>
    </source>
</evidence>
<keyword evidence="3" id="KW-1185">Reference proteome</keyword>
<dbReference type="KEGG" id="ela:UCREL1_2129"/>
<dbReference type="PRINTS" id="PR00081">
    <property type="entry name" value="GDHRDH"/>
</dbReference>
<comment type="similarity">
    <text evidence="1">Belongs to the short-chain dehydrogenases/reductases (SDR) family.</text>
</comment>
<dbReference type="PANTHER" id="PTHR42760">
    <property type="entry name" value="SHORT-CHAIN DEHYDROGENASES/REDUCTASES FAMILY MEMBER"/>
    <property type="match status" value="1"/>
</dbReference>
<evidence type="ECO:0000313" key="2">
    <source>
        <dbReference type="EMBL" id="EMR70829.1"/>
    </source>
</evidence>
<dbReference type="InterPro" id="IPR036291">
    <property type="entry name" value="NAD(P)-bd_dom_sf"/>
</dbReference>
<dbReference type="EMBL" id="KB705773">
    <property type="protein sequence ID" value="EMR70829.1"/>
    <property type="molecule type" value="Genomic_DNA"/>
</dbReference>
<evidence type="ECO:0000256" key="1">
    <source>
        <dbReference type="ARBA" id="ARBA00006484"/>
    </source>
</evidence>
<dbReference type="STRING" id="1287681.M7SW42"/>
<dbReference type="CDD" id="cd05233">
    <property type="entry name" value="SDR_c"/>
    <property type="match status" value="1"/>
</dbReference>
<protein>
    <submittedName>
        <fullName evidence="2">Putative 2--hydroxypropyl-dehydrogenase protein</fullName>
    </submittedName>
</protein>
<dbReference type="eggNOG" id="KOG1199">
    <property type="taxonomic scope" value="Eukaryota"/>
</dbReference>
<gene>
    <name evidence="2" type="ORF">UCREL1_2129</name>
</gene>
<dbReference type="Pfam" id="PF00106">
    <property type="entry name" value="adh_short"/>
    <property type="match status" value="1"/>
</dbReference>
<organism evidence="2 3">
    <name type="scientific">Eutypa lata (strain UCR-EL1)</name>
    <name type="common">Grapevine dieback disease fungus</name>
    <name type="synonym">Eutypa armeniacae</name>
    <dbReference type="NCBI Taxonomy" id="1287681"/>
    <lineage>
        <taxon>Eukaryota</taxon>
        <taxon>Fungi</taxon>
        <taxon>Dikarya</taxon>
        <taxon>Ascomycota</taxon>
        <taxon>Pezizomycotina</taxon>
        <taxon>Sordariomycetes</taxon>
        <taxon>Xylariomycetidae</taxon>
        <taxon>Xylariales</taxon>
        <taxon>Diatrypaceae</taxon>
        <taxon>Eutypa</taxon>
    </lineage>
</organism>
<dbReference type="Proteomes" id="UP000012174">
    <property type="component" value="Unassembled WGS sequence"/>
</dbReference>
<dbReference type="AlphaFoldDB" id="M7SW42"/>
<proteinExistence type="inferred from homology"/>
<dbReference type="HOGENOM" id="CLU_010194_2_10_1"/>
<sequence length="182" mass="18969">MEIAGNAIVFGGGSGIGRATAIAFAQAGAAGVMIADINFKMAEVAVNAVKAAATRSNFRVEAIAVDVTLEESVGAVMKEMVDSFQRIDYCVTCAGVSVKTAQPTADASVSEFIHLQNVNVTGTFLVVRAALAIMKGQDARLNFPDVPSRGITSGAVVAMGTRIDQECRVKDGIRVNFLDQAL</sequence>
<name>M7SW42_EUTLA</name>
<accession>M7SW42</accession>
<dbReference type="Gene3D" id="3.40.50.720">
    <property type="entry name" value="NAD(P)-binding Rossmann-like Domain"/>
    <property type="match status" value="1"/>
</dbReference>
<reference evidence="3" key="1">
    <citation type="journal article" date="2013" name="Genome Announc.">
        <title>Draft genome sequence of the grapevine dieback fungus Eutypa lata UCR-EL1.</title>
        <authorList>
            <person name="Blanco-Ulate B."/>
            <person name="Rolshausen P.E."/>
            <person name="Cantu D."/>
        </authorList>
    </citation>
    <scope>NUCLEOTIDE SEQUENCE [LARGE SCALE GENOMIC DNA]</scope>
    <source>
        <strain evidence="3">UCR-EL1</strain>
    </source>
</reference>
<dbReference type="GO" id="GO:0016616">
    <property type="term" value="F:oxidoreductase activity, acting on the CH-OH group of donors, NAD or NADP as acceptor"/>
    <property type="evidence" value="ECO:0007669"/>
    <property type="project" value="TreeGrafter"/>
</dbReference>